<feature type="region of interest" description="Disordered" evidence="1">
    <location>
        <begin position="202"/>
        <end position="250"/>
    </location>
</feature>
<gene>
    <name evidence="2" type="ORF">SeMB42_g04095</name>
</gene>
<dbReference type="EMBL" id="QEAN01000159">
    <property type="protein sequence ID" value="TPX45115.1"/>
    <property type="molecule type" value="Genomic_DNA"/>
</dbReference>
<reference evidence="2 3" key="1">
    <citation type="journal article" date="2019" name="Sci. Rep.">
        <title>Comparative genomics of chytrid fungi reveal insights into the obligate biotrophic and pathogenic lifestyle of Synchytrium endobioticum.</title>
        <authorList>
            <person name="van de Vossenberg B.T.L.H."/>
            <person name="Warris S."/>
            <person name="Nguyen H.D.T."/>
            <person name="van Gent-Pelzer M.P.E."/>
            <person name="Joly D.L."/>
            <person name="van de Geest H.C."/>
            <person name="Bonants P.J.M."/>
            <person name="Smith D.S."/>
            <person name="Levesque C.A."/>
            <person name="van der Lee T.A.J."/>
        </authorList>
    </citation>
    <scope>NUCLEOTIDE SEQUENCE [LARGE SCALE GENOMIC DNA]</scope>
    <source>
        <strain evidence="2 3">MB42</strain>
    </source>
</reference>
<dbReference type="Proteomes" id="UP000317494">
    <property type="component" value="Unassembled WGS sequence"/>
</dbReference>
<name>A0A507D156_9FUNG</name>
<dbReference type="VEuPathDB" id="FungiDB:SeMB42_g04095"/>
<evidence type="ECO:0000313" key="2">
    <source>
        <dbReference type="EMBL" id="TPX45115.1"/>
    </source>
</evidence>
<evidence type="ECO:0000313" key="3">
    <source>
        <dbReference type="Proteomes" id="UP000317494"/>
    </source>
</evidence>
<comment type="caution">
    <text evidence="2">The sequence shown here is derived from an EMBL/GenBank/DDBJ whole genome shotgun (WGS) entry which is preliminary data.</text>
</comment>
<sequence>MTIASKIAGKASRVMLTGTSPTTTSRYDTKPSLHIFKTGTFKLEGRTSEVLTVSGTSHHEYIPVPKKTPGTLTAEIGDLENRVYSHALVVCVICTGTDILQQFRSFFSSQRAASAAPPKGKMPWSYSCTVCGCAYTKHLPPLPHFISQHRISCLFSPHTRFVEHLSFSKSIISETSPPNMRTITLCLLIVLLLLSATSALPATSTRKPPHPTGGPTGNPLRRTVTPASKPPLSTAIPLVRTPQGRPNSTRKSIVLSPAVKASLIPAYILNGQCSPVYNSTRDQINVCCDGGKGGSVHLKVGTVCKDGNGMNGFCCINGLAEKSTAGCVFNAAASFCDAMNFP</sequence>
<evidence type="ECO:0000256" key="1">
    <source>
        <dbReference type="SAM" id="MobiDB-lite"/>
    </source>
</evidence>
<organism evidence="2 3">
    <name type="scientific">Synchytrium endobioticum</name>
    <dbReference type="NCBI Taxonomy" id="286115"/>
    <lineage>
        <taxon>Eukaryota</taxon>
        <taxon>Fungi</taxon>
        <taxon>Fungi incertae sedis</taxon>
        <taxon>Chytridiomycota</taxon>
        <taxon>Chytridiomycota incertae sedis</taxon>
        <taxon>Chytridiomycetes</taxon>
        <taxon>Synchytriales</taxon>
        <taxon>Synchytriaceae</taxon>
        <taxon>Synchytrium</taxon>
    </lineage>
</organism>
<proteinExistence type="predicted"/>
<dbReference type="AlphaFoldDB" id="A0A507D156"/>
<accession>A0A507D156</accession>
<keyword evidence="3" id="KW-1185">Reference proteome</keyword>
<protein>
    <submittedName>
        <fullName evidence="2">Uncharacterized protein</fullName>
    </submittedName>
</protein>